<evidence type="ECO:0008006" key="4">
    <source>
        <dbReference type="Google" id="ProtNLM"/>
    </source>
</evidence>
<gene>
    <name evidence="2" type="ORF">J2S63_001764</name>
</gene>
<dbReference type="EMBL" id="JAVDYG010000001">
    <property type="protein sequence ID" value="MDR7362211.1"/>
    <property type="molecule type" value="Genomic_DNA"/>
</dbReference>
<feature type="region of interest" description="Disordered" evidence="1">
    <location>
        <begin position="122"/>
        <end position="189"/>
    </location>
</feature>
<keyword evidence="3" id="KW-1185">Reference proteome</keyword>
<dbReference type="Proteomes" id="UP001183648">
    <property type="component" value="Unassembled WGS sequence"/>
</dbReference>
<sequence length="189" mass="19889">MTDSTLASLVLLALALAVAALVVALSAQRQQVARRRRTASSDLPTDVAGLRAEVAALVDQSRLALHRPELLRYDAFGDMGGRLSWSLALVDDAGTGVVLTSIHGRSDARSYAKGLVAWESDQPLSPEEDAVVSSARARSRGEAPAPTPARPRAKVGRRSDPEADAAIVEQVEGEVAVRESRDGEGAQTA</sequence>
<dbReference type="InterPro" id="IPR027981">
    <property type="entry name" value="DUF4446"/>
</dbReference>
<evidence type="ECO:0000313" key="3">
    <source>
        <dbReference type="Proteomes" id="UP001183648"/>
    </source>
</evidence>
<feature type="compositionally biased region" description="Basic and acidic residues" evidence="1">
    <location>
        <begin position="175"/>
        <end position="189"/>
    </location>
</feature>
<dbReference type="Pfam" id="PF14584">
    <property type="entry name" value="DUF4446"/>
    <property type="match status" value="1"/>
</dbReference>
<dbReference type="RefSeq" id="WP_310301379.1">
    <property type="nucleotide sequence ID" value="NZ_BAAAPS010000008.1"/>
</dbReference>
<proteinExistence type="predicted"/>
<evidence type="ECO:0000256" key="1">
    <source>
        <dbReference type="SAM" id="MobiDB-lite"/>
    </source>
</evidence>
<comment type="caution">
    <text evidence="2">The sequence shown here is derived from an EMBL/GenBank/DDBJ whole genome shotgun (WGS) entry which is preliminary data.</text>
</comment>
<name>A0ABU2BVC1_9ACTN</name>
<accession>A0ABU2BVC1</accession>
<evidence type="ECO:0000313" key="2">
    <source>
        <dbReference type="EMBL" id="MDR7362211.1"/>
    </source>
</evidence>
<organism evidence="2 3">
    <name type="scientific">Nocardioides marmoribigeumensis</name>
    <dbReference type="NCBI Taxonomy" id="433649"/>
    <lineage>
        <taxon>Bacteria</taxon>
        <taxon>Bacillati</taxon>
        <taxon>Actinomycetota</taxon>
        <taxon>Actinomycetes</taxon>
        <taxon>Propionibacteriales</taxon>
        <taxon>Nocardioidaceae</taxon>
        <taxon>Nocardioides</taxon>
    </lineage>
</organism>
<reference evidence="2 3" key="1">
    <citation type="submission" date="2023-07" db="EMBL/GenBank/DDBJ databases">
        <title>Sequencing the genomes of 1000 actinobacteria strains.</title>
        <authorList>
            <person name="Klenk H.-P."/>
        </authorList>
    </citation>
    <scope>NUCLEOTIDE SEQUENCE [LARGE SCALE GENOMIC DNA]</scope>
    <source>
        <strain evidence="2 3">DSM 19426</strain>
    </source>
</reference>
<protein>
    <recommendedName>
        <fullName evidence="4">DUF4446 family protein</fullName>
    </recommendedName>
</protein>